<dbReference type="AlphaFoldDB" id="E9GPW7"/>
<organism evidence="2 3">
    <name type="scientific">Daphnia pulex</name>
    <name type="common">Water flea</name>
    <dbReference type="NCBI Taxonomy" id="6669"/>
    <lineage>
        <taxon>Eukaryota</taxon>
        <taxon>Metazoa</taxon>
        <taxon>Ecdysozoa</taxon>
        <taxon>Arthropoda</taxon>
        <taxon>Crustacea</taxon>
        <taxon>Branchiopoda</taxon>
        <taxon>Diplostraca</taxon>
        <taxon>Cladocera</taxon>
        <taxon>Anomopoda</taxon>
        <taxon>Daphniidae</taxon>
        <taxon>Daphnia</taxon>
    </lineage>
</organism>
<protein>
    <submittedName>
        <fullName evidence="2">Uncharacterized protein</fullName>
    </submittedName>
</protein>
<evidence type="ECO:0000313" key="2">
    <source>
        <dbReference type="EMBL" id="EFX78455.1"/>
    </source>
</evidence>
<evidence type="ECO:0000256" key="1">
    <source>
        <dbReference type="SAM" id="MobiDB-lite"/>
    </source>
</evidence>
<gene>
    <name evidence="2" type="ORF">DAPPUDRAFT_105251</name>
</gene>
<sequence>MWRLAPTVYYIGCPSYLNKPKSAKRKLPKGKQTANQRNRTKCDQLVELREHKDDFSENWEGVPIDDSSLNDPWLSFKPEDFPVPPGAFVSSPYDIARSRSRPPALVAVVSYQFTTDLPLPSTPEAF</sequence>
<proteinExistence type="predicted"/>
<accession>E9GPW7</accession>
<name>E9GPW7_DAPPU</name>
<reference evidence="2 3" key="1">
    <citation type="journal article" date="2011" name="Science">
        <title>The ecoresponsive genome of Daphnia pulex.</title>
        <authorList>
            <person name="Colbourne J.K."/>
            <person name="Pfrender M.E."/>
            <person name="Gilbert D."/>
            <person name="Thomas W.K."/>
            <person name="Tucker A."/>
            <person name="Oakley T.H."/>
            <person name="Tokishita S."/>
            <person name="Aerts A."/>
            <person name="Arnold G.J."/>
            <person name="Basu M.K."/>
            <person name="Bauer D.J."/>
            <person name="Caceres C.E."/>
            <person name="Carmel L."/>
            <person name="Casola C."/>
            <person name="Choi J.H."/>
            <person name="Detter J.C."/>
            <person name="Dong Q."/>
            <person name="Dusheyko S."/>
            <person name="Eads B.D."/>
            <person name="Frohlich T."/>
            <person name="Geiler-Samerotte K.A."/>
            <person name="Gerlach D."/>
            <person name="Hatcher P."/>
            <person name="Jogdeo S."/>
            <person name="Krijgsveld J."/>
            <person name="Kriventseva E.V."/>
            <person name="Kultz D."/>
            <person name="Laforsch C."/>
            <person name="Lindquist E."/>
            <person name="Lopez J."/>
            <person name="Manak J.R."/>
            <person name="Muller J."/>
            <person name="Pangilinan J."/>
            <person name="Patwardhan R.P."/>
            <person name="Pitluck S."/>
            <person name="Pritham E.J."/>
            <person name="Rechtsteiner A."/>
            <person name="Rho M."/>
            <person name="Rogozin I.B."/>
            <person name="Sakarya O."/>
            <person name="Salamov A."/>
            <person name="Schaack S."/>
            <person name="Shapiro H."/>
            <person name="Shiga Y."/>
            <person name="Skalitzky C."/>
            <person name="Smith Z."/>
            <person name="Souvorov A."/>
            <person name="Sung W."/>
            <person name="Tang Z."/>
            <person name="Tsuchiya D."/>
            <person name="Tu H."/>
            <person name="Vos H."/>
            <person name="Wang M."/>
            <person name="Wolf Y.I."/>
            <person name="Yamagata H."/>
            <person name="Yamada T."/>
            <person name="Ye Y."/>
            <person name="Shaw J.R."/>
            <person name="Andrews J."/>
            <person name="Crease T.J."/>
            <person name="Tang H."/>
            <person name="Lucas S.M."/>
            <person name="Robertson H.M."/>
            <person name="Bork P."/>
            <person name="Koonin E.V."/>
            <person name="Zdobnov E.M."/>
            <person name="Grigoriev I.V."/>
            <person name="Lynch M."/>
            <person name="Boore J.L."/>
        </authorList>
    </citation>
    <scope>NUCLEOTIDE SEQUENCE [LARGE SCALE GENOMIC DNA]</scope>
</reference>
<keyword evidence="3" id="KW-1185">Reference proteome</keyword>
<dbReference type="Proteomes" id="UP000000305">
    <property type="component" value="Unassembled WGS sequence"/>
</dbReference>
<dbReference type="KEGG" id="dpx:DAPPUDRAFT_105251"/>
<dbReference type="OrthoDB" id="10487200at2759"/>
<feature type="region of interest" description="Disordered" evidence="1">
    <location>
        <begin position="21"/>
        <end position="41"/>
    </location>
</feature>
<dbReference type="InParanoid" id="E9GPW7"/>
<dbReference type="HOGENOM" id="CLU_1983803_0_0_1"/>
<evidence type="ECO:0000313" key="3">
    <source>
        <dbReference type="Proteomes" id="UP000000305"/>
    </source>
</evidence>
<dbReference type="EMBL" id="GL732557">
    <property type="protein sequence ID" value="EFX78455.1"/>
    <property type="molecule type" value="Genomic_DNA"/>
</dbReference>